<evidence type="ECO:0000259" key="8">
    <source>
        <dbReference type="PROSITE" id="PS50928"/>
    </source>
</evidence>
<evidence type="ECO:0000313" key="10">
    <source>
        <dbReference type="Proteomes" id="UP000287171"/>
    </source>
</evidence>
<reference evidence="10" key="1">
    <citation type="submission" date="2018-12" db="EMBL/GenBank/DDBJ databases">
        <title>Tengunoibacter tsumagoiensis gen. nov., sp. nov., Dictyobacter kobayashii sp. nov., D. alpinus sp. nov., and D. joshuensis sp. nov. and description of Dictyobacteraceae fam. nov. within the order Ktedonobacterales isolated from Tengu-no-mugimeshi.</title>
        <authorList>
            <person name="Wang C.M."/>
            <person name="Zheng Y."/>
            <person name="Sakai Y."/>
            <person name="Toyoda A."/>
            <person name="Minakuchi Y."/>
            <person name="Abe K."/>
            <person name="Yokota A."/>
            <person name="Yabe S."/>
        </authorList>
    </citation>
    <scope>NUCLEOTIDE SEQUENCE [LARGE SCALE GENOMIC DNA]</scope>
    <source>
        <strain evidence="10">Uno16</strain>
    </source>
</reference>
<keyword evidence="5 7" id="KW-1133">Transmembrane helix</keyword>
<evidence type="ECO:0000256" key="4">
    <source>
        <dbReference type="ARBA" id="ARBA00022692"/>
    </source>
</evidence>
<evidence type="ECO:0000313" key="9">
    <source>
        <dbReference type="EMBL" id="GCE29555.1"/>
    </source>
</evidence>
<dbReference type="Proteomes" id="UP000287171">
    <property type="component" value="Unassembled WGS sequence"/>
</dbReference>
<organism evidence="9 10">
    <name type="scientific">Dictyobacter alpinus</name>
    <dbReference type="NCBI Taxonomy" id="2014873"/>
    <lineage>
        <taxon>Bacteria</taxon>
        <taxon>Bacillati</taxon>
        <taxon>Chloroflexota</taxon>
        <taxon>Ktedonobacteria</taxon>
        <taxon>Ktedonobacterales</taxon>
        <taxon>Dictyobacteraceae</taxon>
        <taxon>Dictyobacter</taxon>
    </lineage>
</organism>
<keyword evidence="6 7" id="KW-0472">Membrane</keyword>
<feature type="transmembrane region" description="Helical" evidence="7">
    <location>
        <begin position="12"/>
        <end position="35"/>
    </location>
</feature>
<protein>
    <submittedName>
        <fullName evidence="9">ABC transporter permease</fullName>
    </submittedName>
</protein>
<dbReference type="GO" id="GO:0055085">
    <property type="term" value="P:transmembrane transport"/>
    <property type="evidence" value="ECO:0007669"/>
    <property type="project" value="InterPro"/>
</dbReference>
<keyword evidence="4 7" id="KW-0812">Transmembrane</keyword>
<feature type="transmembrane region" description="Helical" evidence="7">
    <location>
        <begin position="74"/>
        <end position="99"/>
    </location>
</feature>
<comment type="subcellular location">
    <subcellularLocation>
        <location evidence="1">Cell membrane</location>
        <topology evidence="1">Multi-pass membrane protein</topology>
    </subcellularLocation>
</comment>
<evidence type="ECO:0000256" key="7">
    <source>
        <dbReference type="SAM" id="Phobius"/>
    </source>
</evidence>
<dbReference type="InterPro" id="IPR035906">
    <property type="entry name" value="MetI-like_sf"/>
</dbReference>
<feature type="transmembrane region" description="Helical" evidence="7">
    <location>
        <begin position="182"/>
        <end position="204"/>
    </location>
</feature>
<feature type="transmembrane region" description="Helical" evidence="7">
    <location>
        <begin position="141"/>
        <end position="161"/>
    </location>
</feature>
<keyword evidence="3" id="KW-1003">Cell membrane</keyword>
<dbReference type="PANTHER" id="PTHR43744:SF9">
    <property type="entry name" value="POLYGALACTURONAN_RHAMNOGALACTURONAN TRANSPORT SYSTEM PERMEASE PROTEIN YTCP"/>
    <property type="match status" value="1"/>
</dbReference>
<evidence type="ECO:0000256" key="5">
    <source>
        <dbReference type="ARBA" id="ARBA00022989"/>
    </source>
</evidence>
<name>A0A402BDW9_9CHLR</name>
<feature type="transmembrane region" description="Helical" evidence="7">
    <location>
        <begin position="252"/>
        <end position="273"/>
    </location>
</feature>
<evidence type="ECO:0000256" key="2">
    <source>
        <dbReference type="ARBA" id="ARBA00022448"/>
    </source>
</evidence>
<evidence type="ECO:0000256" key="1">
    <source>
        <dbReference type="ARBA" id="ARBA00004651"/>
    </source>
</evidence>
<dbReference type="GO" id="GO:0005886">
    <property type="term" value="C:plasma membrane"/>
    <property type="evidence" value="ECO:0007669"/>
    <property type="project" value="UniProtKB-SubCell"/>
</dbReference>
<dbReference type="SUPFAM" id="SSF161098">
    <property type="entry name" value="MetI-like"/>
    <property type="match status" value="1"/>
</dbReference>
<dbReference type="InterPro" id="IPR000515">
    <property type="entry name" value="MetI-like"/>
</dbReference>
<evidence type="ECO:0000256" key="3">
    <source>
        <dbReference type="ARBA" id="ARBA00022475"/>
    </source>
</evidence>
<sequence>MPTWEKPNIAVQVLLTMVMIVLVLMMLFPFVYILAVSFSSDQDVARNSLIIFPAHPTLDAFRWVLSSGNIVQGLGISTFVTIVGTAVSLFITVTTAYALSRRQTPGHTCMLWIVLLTLLISPSIITKYLVVRQLGMLDSLWALTIPSAVSAFNVVVMRQFFLGIPQELIDCAKLDGANDLRILASIVLPLSKAVLAAIGLFYAVEHWNSFFEATIYLNNPDLNPVSVVLRLLVLQGQRPPEADLGLVMPPEVTIQMAVVVLATLPILLVYPFLQKYFTKGVLTGSIKG</sequence>
<dbReference type="RefSeq" id="WP_161982388.1">
    <property type="nucleotide sequence ID" value="NZ_BIFT01000002.1"/>
</dbReference>
<gene>
    <name evidence="9" type="ORF">KDA_50390</name>
</gene>
<keyword evidence="2" id="KW-0813">Transport</keyword>
<accession>A0A402BDW9</accession>
<keyword evidence="10" id="KW-1185">Reference proteome</keyword>
<dbReference type="CDD" id="cd06261">
    <property type="entry name" value="TM_PBP2"/>
    <property type="match status" value="1"/>
</dbReference>
<dbReference type="AlphaFoldDB" id="A0A402BDW9"/>
<dbReference type="PANTHER" id="PTHR43744">
    <property type="entry name" value="ABC TRANSPORTER PERMEASE PROTEIN MG189-RELATED-RELATED"/>
    <property type="match status" value="1"/>
</dbReference>
<evidence type="ECO:0000256" key="6">
    <source>
        <dbReference type="ARBA" id="ARBA00023136"/>
    </source>
</evidence>
<feature type="transmembrane region" description="Helical" evidence="7">
    <location>
        <begin position="111"/>
        <end position="129"/>
    </location>
</feature>
<proteinExistence type="predicted"/>
<feature type="domain" description="ABC transmembrane type-1" evidence="8">
    <location>
        <begin position="74"/>
        <end position="265"/>
    </location>
</feature>
<dbReference type="PROSITE" id="PS50928">
    <property type="entry name" value="ABC_TM1"/>
    <property type="match status" value="1"/>
</dbReference>
<comment type="caution">
    <text evidence="9">The sequence shown here is derived from an EMBL/GenBank/DDBJ whole genome shotgun (WGS) entry which is preliminary data.</text>
</comment>
<dbReference type="Gene3D" id="1.10.3720.10">
    <property type="entry name" value="MetI-like"/>
    <property type="match status" value="1"/>
</dbReference>
<dbReference type="EMBL" id="BIFT01000002">
    <property type="protein sequence ID" value="GCE29555.1"/>
    <property type="molecule type" value="Genomic_DNA"/>
</dbReference>